<feature type="transmembrane region" description="Helical" evidence="7">
    <location>
        <begin position="84"/>
        <end position="107"/>
    </location>
</feature>
<evidence type="ECO:0000259" key="9">
    <source>
        <dbReference type="Pfam" id="PF12704"/>
    </source>
</evidence>
<keyword evidence="2" id="KW-1003">Cell membrane</keyword>
<evidence type="ECO:0000256" key="5">
    <source>
        <dbReference type="ARBA" id="ARBA00023136"/>
    </source>
</evidence>
<comment type="subcellular location">
    <subcellularLocation>
        <location evidence="1">Cell membrane</location>
        <topology evidence="1">Multi-pass membrane protein</topology>
    </subcellularLocation>
</comment>
<accession>A0A2H0VJX9</accession>
<organism evidence="10 11">
    <name type="scientific">Candidatus Collierbacteria bacterium CG10_big_fil_rev_8_21_14_0_10_43_36</name>
    <dbReference type="NCBI Taxonomy" id="1974534"/>
    <lineage>
        <taxon>Bacteria</taxon>
        <taxon>Candidatus Collieribacteriota</taxon>
    </lineage>
</organism>
<evidence type="ECO:0000313" key="11">
    <source>
        <dbReference type="Proteomes" id="UP000230730"/>
    </source>
</evidence>
<dbReference type="PANTHER" id="PTHR30572:SF4">
    <property type="entry name" value="ABC TRANSPORTER PERMEASE YTRF"/>
    <property type="match status" value="1"/>
</dbReference>
<gene>
    <name evidence="10" type="ORF">COT86_04200</name>
</gene>
<keyword evidence="3 7" id="KW-0812">Transmembrane</keyword>
<feature type="domain" description="MacB-like periplasmic core" evidence="9">
    <location>
        <begin position="83"/>
        <end position="260"/>
    </location>
</feature>
<evidence type="ECO:0000256" key="4">
    <source>
        <dbReference type="ARBA" id="ARBA00022989"/>
    </source>
</evidence>
<dbReference type="GO" id="GO:0022857">
    <property type="term" value="F:transmembrane transporter activity"/>
    <property type="evidence" value="ECO:0007669"/>
    <property type="project" value="TreeGrafter"/>
</dbReference>
<dbReference type="GO" id="GO:0005886">
    <property type="term" value="C:plasma membrane"/>
    <property type="evidence" value="ECO:0007669"/>
    <property type="project" value="UniProtKB-SubCell"/>
</dbReference>
<dbReference type="Pfam" id="PF12704">
    <property type="entry name" value="MacB_PCD"/>
    <property type="match status" value="1"/>
</dbReference>
<sequence>MNQKLTHLTRSLIDMGNFLVLVLLYSFALLFLHVTRKNKRWSQIALHFDEWVKSLDRKDISGVSRLYLVEIAFKNMAAKKTRTMITIGGMAIGMSFIVFLVSVGYGLQQMVVSRVARLDELRQAEVVPGLSKDLSLNDETLAKFKAITNVIDVLPLIAVVGRVSYQNSVSDLAVYGATADYLKFSALQPVKGTLFESNSLSFDTTTLGTVAGIATSEVVMGEEIADVSYAIDAGTWLKVRAEPDSKSSIIGYTKRVEGQTTGKEVWGAAYVDDAGVGKAGTDENGNDMGKWVKATHLLWEKKACTSEGSGDCEAGQYMVLRDKDNLQTQQEGYVAEISMTVTPDDKVTQVLGVTTTASDGSLPVVEVASESAAAQNQDIIKVEVKSSEKKQVVVNRSVLQLLNIPENEAVGKELSLSMVVVGELLDDPNKRLESAPLAYTIVGVIPDEGTPIVYVPFIDVRSMGVNRFSQTKVIVKDKSNLATVRSTIESAGYGTVSVADTVAQIDNLFSNFRLILSILGMVALSVAALGMFNTLTVSLLERTREVGLMKAMGMKSDEVKSLFLTESMIMGLYGGILGLILGIVVGKILSVVLSALSIVKGVGFVDVSYVPPVFV</sequence>
<feature type="transmembrane region" description="Helical" evidence="7">
    <location>
        <begin position="12"/>
        <end position="32"/>
    </location>
</feature>
<evidence type="ECO:0000256" key="6">
    <source>
        <dbReference type="ARBA" id="ARBA00038076"/>
    </source>
</evidence>
<feature type="transmembrane region" description="Helical" evidence="7">
    <location>
        <begin position="591"/>
        <end position="610"/>
    </location>
</feature>
<comment type="similarity">
    <text evidence="6">Belongs to the ABC-4 integral membrane protein family.</text>
</comment>
<reference evidence="11" key="1">
    <citation type="submission" date="2017-09" db="EMBL/GenBank/DDBJ databases">
        <title>Depth-based differentiation of microbial function through sediment-hosted aquifers and enrichment of novel symbionts in the deep terrestrial subsurface.</title>
        <authorList>
            <person name="Probst A.J."/>
            <person name="Ladd B."/>
            <person name="Jarett J.K."/>
            <person name="Geller-Mcgrath D.E."/>
            <person name="Sieber C.M.K."/>
            <person name="Emerson J.B."/>
            <person name="Anantharaman K."/>
            <person name="Thomas B.C."/>
            <person name="Malmstrom R."/>
            <person name="Stieglmeier M."/>
            <person name="Klingl A."/>
            <person name="Woyke T."/>
            <person name="Ryan C.M."/>
            <person name="Banfield J.F."/>
        </authorList>
    </citation>
    <scope>NUCLEOTIDE SEQUENCE [LARGE SCALE GENOMIC DNA]</scope>
</reference>
<keyword evidence="5 7" id="KW-0472">Membrane</keyword>
<comment type="caution">
    <text evidence="10">The sequence shown here is derived from an EMBL/GenBank/DDBJ whole genome shotgun (WGS) entry which is preliminary data.</text>
</comment>
<protein>
    <recommendedName>
        <fullName evidence="12">ABC3 transporter permease protein domain-containing protein</fullName>
    </recommendedName>
</protein>
<feature type="transmembrane region" description="Helical" evidence="7">
    <location>
        <begin position="561"/>
        <end position="585"/>
    </location>
</feature>
<dbReference type="EMBL" id="PFAE01000064">
    <property type="protein sequence ID" value="PIR99414.1"/>
    <property type="molecule type" value="Genomic_DNA"/>
</dbReference>
<feature type="non-terminal residue" evidence="10">
    <location>
        <position position="615"/>
    </location>
</feature>
<proteinExistence type="inferred from homology"/>
<evidence type="ECO:0000259" key="8">
    <source>
        <dbReference type="Pfam" id="PF02687"/>
    </source>
</evidence>
<dbReference type="Pfam" id="PF02687">
    <property type="entry name" value="FtsX"/>
    <property type="match status" value="1"/>
</dbReference>
<evidence type="ECO:0000256" key="2">
    <source>
        <dbReference type="ARBA" id="ARBA00022475"/>
    </source>
</evidence>
<feature type="transmembrane region" description="Helical" evidence="7">
    <location>
        <begin position="514"/>
        <end position="540"/>
    </location>
</feature>
<feature type="domain" description="ABC3 transporter permease C-terminal" evidence="8">
    <location>
        <begin position="518"/>
        <end position="595"/>
    </location>
</feature>
<evidence type="ECO:0000313" key="10">
    <source>
        <dbReference type="EMBL" id="PIR99414.1"/>
    </source>
</evidence>
<evidence type="ECO:0000256" key="1">
    <source>
        <dbReference type="ARBA" id="ARBA00004651"/>
    </source>
</evidence>
<dbReference type="InterPro" id="IPR025857">
    <property type="entry name" value="MacB_PCD"/>
</dbReference>
<dbReference type="Proteomes" id="UP000230730">
    <property type="component" value="Unassembled WGS sequence"/>
</dbReference>
<dbReference type="AlphaFoldDB" id="A0A2H0VJX9"/>
<evidence type="ECO:0000256" key="3">
    <source>
        <dbReference type="ARBA" id="ARBA00022692"/>
    </source>
</evidence>
<keyword evidence="4 7" id="KW-1133">Transmembrane helix</keyword>
<dbReference type="InterPro" id="IPR003838">
    <property type="entry name" value="ABC3_permease_C"/>
</dbReference>
<name>A0A2H0VJX9_9BACT</name>
<evidence type="ECO:0008006" key="12">
    <source>
        <dbReference type="Google" id="ProtNLM"/>
    </source>
</evidence>
<dbReference type="InterPro" id="IPR050250">
    <property type="entry name" value="Macrolide_Exporter_MacB"/>
</dbReference>
<evidence type="ECO:0000256" key="7">
    <source>
        <dbReference type="SAM" id="Phobius"/>
    </source>
</evidence>
<dbReference type="PANTHER" id="PTHR30572">
    <property type="entry name" value="MEMBRANE COMPONENT OF TRANSPORTER-RELATED"/>
    <property type="match status" value="1"/>
</dbReference>